<feature type="region of interest" description="Disordered" evidence="3">
    <location>
        <begin position="172"/>
        <end position="225"/>
    </location>
</feature>
<reference evidence="4" key="3">
    <citation type="submission" date="2025-09" db="UniProtKB">
        <authorList>
            <consortium name="Ensembl"/>
        </authorList>
    </citation>
    <scope>IDENTIFICATION</scope>
</reference>
<organism evidence="4 5">
    <name type="scientific">Gouania willdenowi</name>
    <name type="common">Blunt-snouted clingfish</name>
    <name type="synonym">Lepadogaster willdenowi</name>
    <dbReference type="NCBI Taxonomy" id="441366"/>
    <lineage>
        <taxon>Eukaryota</taxon>
        <taxon>Metazoa</taxon>
        <taxon>Chordata</taxon>
        <taxon>Craniata</taxon>
        <taxon>Vertebrata</taxon>
        <taxon>Euteleostomi</taxon>
        <taxon>Actinopterygii</taxon>
        <taxon>Neopterygii</taxon>
        <taxon>Teleostei</taxon>
        <taxon>Neoteleostei</taxon>
        <taxon>Acanthomorphata</taxon>
        <taxon>Ovalentaria</taxon>
        <taxon>Blenniimorphae</taxon>
        <taxon>Blenniiformes</taxon>
        <taxon>Gobiesocoidei</taxon>
        <taxon>Gobiesocidae</taxon>
        <taxon>Gobiesocinae</taxon>
        <taxon>Gouania</taxon>
    </lineage>
</organism>
<dbReference type="GO" id="GO:0005856">
    <property type="term" value="C:cytoskeleton"/>
    <property type="evidence" value="ECO:0007669"/>
    <property type="project" value="TreeGrafter"/>
</dbReference>
<feature type="coiled-coil region" evidence="2">
    <location>
        <begin position="44"/>
        <end position="71"/>
    </location>
</feature>
<name>A0A8C5G053_GOUWI</name>
<keyword evidence="5" id="KW-1185">Reference proteome</keyword>
<gene>
    <name evidence="4" type="primary">ccdc146</name>
</gene>
<evidence type="ECO:0000256" key="1">
    <source>
        <dbReference type="ARBA" id="ARBA00023054"/>
    </source>
</evidence>
<evidence type="ECO:0000256" key="2">
    <source>
        <dbReference type="SAM" id="Coils"/>
    </source>
</evidence>
<reference evidence="4" key="2">
    <citation type="submission" date="2025-08" db="UniProtKB">
        <authorList>
            <consortium name="Ensembl"/>
        </authorList>
    </citation>
    <scope>IDENTIFICATION</scope>
</reference>
<evidence type="ECO:0000256" key="3">
    <source>
        <dbReference type="SAM" id="MobiDB-lite"/>
    </source>
</evidence>
<dbReference type="Proteomes" id="UP000694680">
    <property type="component" value="Chromosome 6"/>
</dbReference>
<keyword evidence="1 2" id="KW-0175">Coiled coil</keyword>
<dbReference type="PANTHER" id="PTHR32083">
    <property type="entry name" value="CILIA AND FLAGELLA-ASSOCIATED PROTEIN 58-RELATED"/>
    <property type="match status" value="1"/>
</dbReference>
<protein>
    <submittedName>
        <fullName evidence="4">Uncharacterized protein</fullName>
    </submittedName>
</protein>
<dbReference type="PANTHER" id="PTHR32083:SF34">
    <property type="entry name" value="COILED-COIL DOMAIN-CONTAINING PROTEIN 146"/>
    <property type="match status" value="1"/>
</dbReference>
<accession>A0A8C5G053</accession>
<reference evidence="4" key="1">
    <citation type="submission" date="2020-06" db="EMBL/GenBank/DDBJ databases">
        <authorList>
            <consortium name="Wellcome Sanger Institute Data Sharing"/>
        </authorList>
    </citation>
    <scope>NUCLEOTIDE SEQUENCE [LARGE SCALE GENOMIC DNA]</scope>
</reference>
<proteinExistence type="predicted"/>
<dbReference type="Ensembl" id="ENSGWIT00000005337.1">
    <property type="protein sequence ID" value="ENSGWIP00000004988.1"/>
    <property type="gene ID" value="ENSGWIG00000002637.1"/>
</dbReference>
<dbReference type="AlphaFoldDB" id="A0A8C5G053"/>
<sequence>SSEISFSFKVFILFYKLSEARDKTLEGLNQAVEYKELKGKDPSMMELVKKVEQLELKITERENQLMEKELLVDQVTRLSNPIRDQVENCRDVGLLLAKKLNEVRTNITNTNNRLMGVTAELSMTQAMVLSQQQQIKEKELQVSSVPNHSQLIQRDSTKKLAEEEEWNQLPNGVYTTAEPRPNAYIPTNDPLPLPKPYGAHAPFKPSQPGANMRHIRKPAPEPMET</sequence>
<evidence type="ECO:0000313" key="5">
    <source>
        <dbReference type="Proteomes" id="UP000694680"/>
    </source>
</evidence>
<evidence type="ECO:0000313" key="4">
    <source>
        <dbReference type="Ensembl" id="ENSGWIP00000004988.1"/>
    </source>
</evidence>